<proteinExistence type="predicted"/>
<comment type="caution">
    <text evidence="1">The sequence shown here is derived from an EMBL/GenBank/DDBJ whole genome shotgun (WGS) entry which is preliminary data.</text>
</comment>
<evidence type="ECO:0000313" key="1">
    <source>
        <dbReference type="EMBL" id="MFC7435702.1"/>
    </source>
</evidence>
<dbReference type="EMBL" id="JBHTBX010000010">
    <property type="protein sequence ID" value="MFC7435702.1"/>
    <property type="molecule type" value="Genomic_DNA"/>
</dbReference>
<accession>A0ABW2RC77</accession>
<evidence type="ECO:0000313" key="2">
    <source>
        <dbReference type="Proteomes" id="UP001596495"/>
    </source>
</evidence>
<dbReference type="Proteomes" id="UP001596495">
    <property type="component" value="Unassembled WGS sequence"/>
</dbReference>
<keyword evidence="2" id="KW-1185">Reference proteome</keyword>
<reference evidence="2" key="1">
    <citation type="journal article" date="2019" name="Int. J. Syst. Evol. Microbiol.">
        <title>The Global Catalogue of Microorganisms (GCM) 10K type strain sequencing project: providing services to taxonomists for standard genome sequencing and annotation.</title>
        <authorList>
            <consortium name="The Broad Institute Genomics Platform"/>
            <consortium name="The Broad Institute Genome Sequencing Center for Infectious Disease"/>
            <person name="Wu L."/>
            <person name="Ma J."/>
        </authorList>
    </citation>
    <scope>NUCLEOTIDE SEQUENCE [LARGE SCALE GENOMIC DNA]</scope>
    <source>
        <strain evidence="2">CCUG 54518</strain>
    </source>
</reference>
<gene>
    <name evidence="1" type="ORF">ACFQNJ_14395</name>
</gene>
<name>A0ABW2RC77_9BURK</name>
<sequence>MGFRFKASSWRAPLQIIDSFLPQRGVHVTPRPPGNEHAALRLFRKAGWLGGHPIPAVAANDVCFAKASRAAEAVSGRNLRPVRVVRVAQGADLGGQETRLVISGRMSDVCAELDRLAAMESRMASA</sequence>
<protein>
    <submittedName>
        <fullName evidence="1">Uncharacterized protein</fullName>
    </submittedName>
</protein>
<organism evidence="1 2">
    <name type="scientific">Hydrogenophaga bisanensis</name>
    <dbReference type="NCBI Taxonomy" id="439611"/>
    <lineage>
        <taxon>Bacteria</taxon>
        <taxon>Pseudomonadati</taxon>
        <taxon>Pseudomonadota</taxon>
        <taxon>Betaproteobacteria</taxon>
        <taxon>Burkholderiales</taxon>
        <taxon>Comamonadaceae</taxon>
        <taxon>Hydrogenophaga</taxon>
    </lineage>
</organism>
<dbReference type="RefSeq" id="WP_382258811.1">
    <property type="nucleotide sequence ID" value="NZ_JBHTBX010000010.1"/>
</dbReference>